<comment type="caution">
    <text evidence="3">The sequence shown here is derived from an EMBL/GenBank/DDBJ whole genome shotgun (WGS) entry which is preliminary data.</text>
</comment>
<keyword evidence="4" id="KW-1185">Reference proteome</keyword>
<organism evidence="3 4">
    <name type="scientific">Actinorhabdospora filicis</name>
    <dbReference type="NCBI Taxonomy" id="1785913"/>
    <lineage>
        <taxon>Bacteria</taxon>
        <taxon>Bacillati</taxon>
        <taxon>Actinomycetota</taxon>
        <taxon>Actinomycetes</taxon>
        <taxon>Micromonosporales</taxon>
        <taxon>Micromonosporaceae</taxon>
        <taxon>Actinorhabdospora</taxon>
    </lineage>
</organism>
<feature type="transmembrane region" description="Helical" evidence="2">
    <location>
        <begin position="44"/>
        <end position="70"/>
    </location>
</feature>
<proteinExistence type="predicted"/>
<reference evidence="3" key="1">
    <citation type="submission" date="2023-03" db="EMBL/GenBank/DDBJ databases">
        <title>Actinorhabdospora filicis NBRC 111898.</title>
        <authorList>
            <person name="Ichikawa N."/>
            <person name="Sato H."/>
            <person name="Tonouchi N."/>
        </authorList>
    </citation>
    <scope>NUCLEOTIDE SEQUENCE</scope>
    <source>
        <strain evidence="3">NBRC 111898</strain>
    </source>
</reference>
<feature type="region of interest" description="Disordered" evidence="1">
    <location>
        <begin position="1"/>
        <end position="30"/>
    </location>
</feature>
<evidence type="ECO:0008006" key="5">
    <source>
        <dbReference type="Google" id="ProtNLM"/>
    </source>
</evidence>
<evidence type="ECO:0000256" key="1">
    <source>
        <dbReference type="SAM" id="MobiDB-lite"/>
    </source>
</evidence>
<evidence type="ECO:0000256" key="2">
    <source>
        <dbReference type="SAM" id="Phobius"/>
    </source>
</evidence>
<dbReference type="Proteomes" id="UP001165079">
    <property type="component" value="Unassembled WGS sequence"/>
</dbReference>
<evidence type="ECO:0000313" key="3">
    <source>
        <dbReference type="EMBL" id="GLZ79404.1"/>
    </source>
</evidence>
<feature type="compositionally biased region" description="Pro residues" evidence="1">
    <location>
        <begin position="7"/>
        <end position="25"/>
    </location>
</feature>
<dbReference type="RefSeq" id="WP_285664559.1">
    <property type="nucleotide sequence ID" value="NZ_BSTX01000003.1"/>
</dbReference>
<evidence type="ECO:0000313" key="4">
    <source>
        <dbReference type="Proteomes" id="UP001165079"/>
    </source>
</evidence>
<gene>
    <name evidence="3" type="ORF">Afil01_42110</name>
</gene>
<keyword evidence="2" id="KW-0472">Membrane</keyword>
<name>A0A9W6SP20_9ACTN</name>
<keyword evidence="2" id="KW-0812">Transmembrane</keyword>
<protein>
    <recommendedName>
        <fullName evidence="5">DUF4878 domain-containing protein</fullName>
    </recommendedName>
</protein>
<dbReference type="EMBL" id="BSTX01000003">
    <property type="protein sequence ID" value="GLZ79404.1"/>
    <property type="molecule type" value="Genomic_DNA"/>
</dbReference>
<dbReference type="AlphaFoldDB" id="A0A9W6SP20"/>
<sequence>MTLPQAMTPPPPPPLPPGPPPPPRGPGVRVPFLAPPRERNNTRIAVTVLVGVVLLAVCGAGALFGGAGLMDWLGKELNTKARASATAFMDAVVAGETRKAYDSTCADLRAQVSAAEFEVFWGEVAPEGSRYGLSDLETDGEYQWIPVTIQLEGGGGGKIRLYFLLEAAQNEEEQARMEVCGWEVA</sequence>
<keyword evidence="2" id="KW-1133">Transmembrane helix</keyword>
<accession>A0A9W6SP20</accession>